<organism evidence="1 2">
    <name type="scientific">Siminovitchia thermophila</name>
    <dbReference type="NCBI Taxonomy" id="1245522"/>
    <lineage>
        <taxon>Bacteria</taxon>
        <taxon>Bacillati</taxon>
        <taxon>Bacillota</taxon>
        <taxon>Bacilli</taxon>
        <taxon>Bacillales</taxon>
        <taxon>Bacillaceae</taxon>
        <taxon>Siminovitchia</taxon>
    </lineage>
</organism>
<dbReference type="EMBL" id="JAFBFH010000009">
    <property type="protein sequence ID" value="MBM7714726.1"/>
    <property type="molecule type" value="Genomic_DNA"/>
</dbReference>
<reference evidence="1 2" key="1">
    <citation type="submission" date="2021-01" db="EMBL/GenBank/DDBJ databases">
        <title>Genomic Encyclopedia of Type Strains, Phase IV (KMG-IV): sequencing the most valuable type-strain genomes for metagenomic binning, comparative biology and taxonomic classification.</title>
        <authorList>
            <person name="Goeker M."/>
        </authorList>
    </citation>
    <scope>NUCLEOTIDE SEQUENCE [LARGE SCALE GENOMIC DNA]</scope>
    <source>
        <strain evidence="1 2">DSM 105453</strain>
    </source>
</reference>
<evidence type="ECO:0000313" key="2">
    <source>
        <dbReference type="Proteomes" id="UP000823485"/>
    </source>
</evidence>
<dbReference type="Proteomes" id="UP000823485">
    <property type="component" value="Unassembled WGS sequence"/>
</dbReference>
<gene>
    <name evidence="1" type="ORF">JOC94_001698</name>
</gene>
<proteinExistence type="predicted"/>
<name>A0ABS2R529_9BACI</name>
<comment type="caution">
    <text evidence="1">The sequence shown here is derived from an EMBL/GenBank/DDBJ whole genome shotgun (WGS) entry which is preliminary data.</text>
</comment>
<sequence>MSKKKRKSPLYIGKEYYGDIPIEEAFNTALAPCFNLDNSTEAKEKTSS</sequence>
<protein>
    <submittedName>
        <fullName evidence="1">Uncharacterized protein</fullName>
    </submittedName>
</protein>
<accession>A0ABS2R529</accession>
<dbReference type="RefSeq" id="WP_171973822.1">
    <property type="nucleotide sequence ID" value="NZ_JAFBFH010000009.1"/>
</dbReference>
<evidence type="ECO:0000313" key="1">
    <source>
        <dbReference type="EMBL" id="MBM7714726.1"/>
    </source>
</evidence>
<keyword evidence="2" id="KW-1185">Reference proteome</keyword>